<accession>W9S358</accession>
<dbReference type="EMBL" id="KE345702">
    <property type="protein sequence ID" value="EXC11744.1"/>
    <property type="molecule type" value="Genomic_DNA"/>
</dbReference>
<organism evidence="1 2">
    <name type="scientific">Morus notabilis</name>
    <dbReference type="NCBI Taxonomy" id="981085"/>
    <lineage>
        <taxon>Eukaryota</taxon>
        <taxon>Viridiplantae</taxon>
        <taxon>Streptophyta</taxon>
        <taxon>Embryophyta</taxon>
        <taxon>Tracheophyta</taxon>
        <taxon>Spermatophyta</taxon>
        <taxon>Magnoliopsida</taxon>
        <taxon>eudicotyledons</taxon>
        <taxon>Gunneridae</taxon>
        <taxon>Pentapetalae</taxon>
        <taxon>rosids</taxon>
        <taxon>fabids</taxon>
        <taxon>Rosales</taxon>
        <taxon>Moraceae</taxon>
        <taxon>Moreae</taxon>
        <taxon>Morus</taxon>
    </lineage>
</organism>
<dbReference type="STRING" id="981085.W9S358"/>
<name>W9S358_9ROSA</name>
<evidence type="ECO:0000313" key="2">
    <source>
        <dbReference type="Proteomes" id="UP000030645"/>
    </source>
</evidence>
<gene>
    <name evidence="1" type="ORF">L484_020799</name>
</gene>
<proteinExistence type="predicted"/>
<dbReference type="AlphaFoldDB" id="W9S358"/>
<sequence>MALEQLMHMVATAAAIDDRPSCFRFPRGNGIGAISGRLGFREQDGSLSGADRLGFVTSVACFRGRVAVGFDGRGSRGVLLDCWWSLGVYCSVDGDGCWKAGRFALVVLPEDHSVSPIFNVADLAPYVCDDSRTSPQPGENDDNATSDQQLEAMLLTTIEAFTREDVGLYEEPLGRVFRVFIVMKVEEDPSQEGDPIRTA</sequence>
<evidence type="ECO:0000313" key="1">
    <source>
        <dbReference type="EMBL" id="EXC11744.1"/>
    </source>
</evidence>
<protein>
    <submittedName>
        <fullName evidence="1">Uncharacterized protein</fullName>
    </submittedName>
</protein>
<dbReference type="Proteomes" id="UP000030645">
    <property type="component" value="Unassembled WGS sequence"/>
</dbReference>
<reference evidence="2" key="1">
    <citation type="submission" date="2013-01" db="EMBL/GenBank/DDBJ databases">
        <title>Draft Genome Sequence of a Mulberry Tree, Morus notabilis C.K. Schneid.</title>
        <authorList>
            <person name="He N."/>
            <person name="Zhao S."/>
        </authorList>
    </citation>
    <scope>NUCLEOTIDE SEQUENCE</scope>
</reference>
<keyword evidence="2" id="KW-1185">Reference proteome</keyword>